<protein>
    <recommendedName>
        <fullName evidence="3">SLH domain-containing protein</fullName>
    </recommendedName>
</protein>
<dbReference type="PANTHER" id="PTHR43308">
    <property type="entry name" value="OUTER MEMBRANE PROTEIN ALPHA-RELATED"/>
    <property type="match status" value="1"/>
</dbReference>
<gene>
    <name evidence="4" type="ORF">EJQ19_27270</name>
</gene>
<dbReference type="PROSITE" id="PS51272">
    <property type="entry name" value="SLH"/>
    <property type="match status" value="3"/>
</dbReference>
<dbReference type="RefSeq" id="WP_126144387.1">
    <property type="nucleotide sequence ID" value="NZ_RXHU01000097.1"/>
</dbReference>
<accession>A0A3S0AKS1</accession>
<evidence type="ECO:0000256" key="2">
    <source>
        <dbReference type="SAM" id="SignalP"/>
    </source>
</evidence>
<comment type="caution">
    <text evidence="4">The sequence shown here is derived from an EMBL/GenBank/DDBJ whole genome shotgun (WGS) entry which is preliminary data.</text>
</comment>
<name>A0A3S0AKS1_9BACL</name>
<feature type="region of interest" description="Disordered" evidence="1">
    <location>
        <begin position="241"/>
        <end position="260"/>
    </location>
</feature>
<proteinExistence type="predicted"/>
<dbReference type="InterPro" id="IPR001119">
    <property type="entry name" value="SLH_dom"/>
</dbReference>
<dbReference type="InterPro" id="IPR051465">
    <property type="entry name" value="Cell_Envelope_Struct_Comp"/>
</dbReference>
<feature type="signal peptide" evidence="2">
    <location>
        <begin position="1"/>
        <end position="24"/>
    </location>
</feature>
<evidence type="ECO:0000313" key="4">
    <source>
        <dbReference type="EMBL" id="RTE03966.1"/>
    </source>
</evidence>
<organism evidence="4 5">
    <name type="scientific">Paenibacillus whitsoniae</name>
    <dbReference type="NCBI Taxonomy" id="2496558"/>
    <lineage>
        <taxon>Bacteria</taxon>
        <taxon>Bacillati</taxon>
        <taxon>Bacillota</taxon>
        <taxon>Bacilli</taxon>
        <taxon>Bacillales</taxon>
        <taxon>Paenibacillaceae</taxon>
        <taxon>Paenibacillus</taxon>
    </lineage>
</organism>
<dbReference type="Pfam" id="PF12733">
    <property type="entry name" value="Cadherin-like"/>
    <property type="match status" value="2"/>
</dbReference>
<sequence>MKKKFVSFMAALLLLTMTLAPSFAVVQEAAAAETWIDVSTPEELNDIRNHLTDNFRLTQDIDLSTYTTNWDPIGVYNTAPFTGKFDGQGHTISNLNINRPNDNNVGLFKQTKNASIKNVHLMNVNVRGFRYVGALVGDITESQLSGSSVSGTVTGHQTVGGMVGSSDSSSISDSYVSGSVAGDATGADEFGGIAGYAAFTILGGRIHNVYVNAVIYNSSISGGLLGKVEGPPDISNAHWDTETSGVSTSTGGGQGHPAADMKQKATYGSWDFTNTWRMVEGSTPPLSLSQYDSIALNALTVANTSDSTPIPLDRAFSSDYGIYNAQVVSQVDQVNIAGVAKQGTSTISINGNGSSEIVALNPGTNTITIRVTSAVGLTAEYTLNVTRDAGTVAYPHRLTTAAQLAAIGSAASGYGLGDVYRLESDLDLSGYAAGSGWVPIGNNATPFKGVFNGNQHTIANLHVNLPLTDDVGLFGKTVGAQIDDLAVTNVNVTGRNSVGGLIGTSINTNVSYAAVQGAVYGNDKVAGLVGTQSGPAQITNAYSAAFVSASLSGVAGGLVAEGSAGTVIHSFWDTEASQQSASPGGGAPKSTRQLQTRSTYTSDGWLIGAGQHWDMIEGTGYPMPQASFAQATLASLTISTPGATHTLGSFDGRTGIYDATVSTPVTTAVITATPAVAGSTVMLNGSAATSLNLHLGSNPISVRVTSPDGLSQGSYLLSLIVPTPQIQSVQVPANGTYGIGQELTFIVTFNHAIDVTGTPILPLHLNSSDIAAVYAGHPIGQPAQLIFTYTVQAGDFDTDGISLDSALKADAPAAVTAIGDSVPLALAGVPSLSGVLVEGVLPTISLTPSTTAPTNGPLTIQVAADGTGSALSSLKWAAGAQTTSFFASSGTVVNAGEFQVTANGTYTVYAEDSAGNRHVKTITITNLVNGLPTIDLDYTPKTGSPTTIEITVVAAANEEGSGNSIADLRWAPGDLTIGSFADATFGTVVPVTKRIPIAQNGTYTVYAKDTVGNEQVASIEITTISANSGSESDTGTNTPSAPVLPAGQFVVVPGQAYTLNFGGLTLHIPAGAVTQAMTISMQPATDDAQKLLGAGQVLLSDAFRLTKDVDGKFASPLTLTLTRSDTKVDSAVYYYDEIAKKWNRLPSKSEGSTIAGETDHFTLFAVLSMKGSPGNAQPSFNDIAGHWAEKEIQSSAALGWVNGYPNGAFLPDQAVTRAEFAVMLSKVLHLPAAQALPFEDAYSIPVWAVSAIASAAQTGILSGYEDRTFRPNVIITRAEAAVMIAKAAGLSAAATGTSFGDDEQIASWARAWIAAAAQAQLVQGQSGNAFLPQASTTRAEAVVLLKRLNARMH</sequence>
<keyword evidence="5" id="KW-1185">Reference proteome</keyword>
<feature type="region of interest" description="Disordered" evidence="1">
    <location>
        <begin position="575"/>
        <end position="595"/>
    </location>
</feature>
<dbReference type="PANTHER" id="PTHR43308:SF5">
    <property type="entry name" value="S-LAYER PROTEIN _ PEPTIDOGLYCAN ENDO-BETA-N-ACETYLGLUCOSAMINIDASE"/>
    <property type="match status" value="1"/>
</dbReference>
<evidence type="ECO:0000256" key="1">
    <source>
        <dbReference type="SAM" id="MobiDB-lite"/>
    </source>
</evidence>
<dbReference type="Pfam" id="PF00395">
    <property type="entry name" value="SLH"/>
    <property type="match status" value="3"/>
</dbReference>
<feature type="domain" description="SLH" evidence="3">
    <location>
        <begin position="1299"/>
        <end position="1353"/>
    </location>
</feature>
<dbReference type="EMBL" id="RXHU01000097">
    <property type="protein sequence ID" value="RTE03966.1"/>
    <property type="molecule type" value="Genomic_DNA"/>
</dbReference>
<dbReference type="OrthoDB" id="1932903at2"/>
<reference evidence="4 5" key="1">
    <citation type="submission" date="2018-12" db="EMBL/GenBank/DDBJ databases">
        <title>Bacillus ochoae sp. nov., Paenibacillus whitsoniae sp. nov., Paenibacillus spiritus sp. nov. Isolated from the Mars Exploration Rover during spacecraft assembly.</title>
        <authorList>
            <person name="Seuylemezian A."/>
            <person name="Vaishampayan P."/>
        </authorList>
    </citation>
    <scope>NUCLEOTIDE SEQUENCE [LARGE SCALE GENOMIC DNA]</scope>
    <source>
        <strain evidence="4 5">MER 54</strain>
    </source>
</reference>
<feature type="chain" id="PRO_5039225268" description="SLH domain-containing protein" evidence="2">
    <location>
        <begin position="25"/>
        <end position="1353"/>
    </location>
</feature>
<evidence type="ECO:0000259" key="3">
    <source>
        <dbReference type="PROSITE" id="PS51272"/>
    </source>
</evidence>
<dbReference type="Gene3D" id="2.160.20.110">
    <property type="match status" value="2"/>
</dbReference>
<keyword evidence="2" id="KW-0732">Signal</keyword>
<feature type="domain" description="SLH" evidence="3">
    <location>
        <begin position="1175"/>
        <end position="1234"/>
    </location>
</feature>
<evidence type="ECO:0000313" key="5">
    <source>
        <dbReference type="Proteomes" id="UP000276128"/>
    </source>
</evidence>
<dbReference type="Proteomes" id="UP000276128">
    <property type="component" value="Unassembled WGS sequence"/>
</dbReference>
<dbReference type="InterPro" id="IPR025883">
    <property type="entry name" value="Cadherin-like_domain"/>
</dbReference>
<feature type="domain" description="SLH" evidence="3">
    <location>
        <begin position="1235"/>
        <end position="1298"/>
    </location>
</feature>